<evidence type="ECO:0000256" key="1">
    <source>
        <dbReference type="SAM" id="MobiDB-lite"/>
    </source>
</evidence>
<evidence type="ECO:0000313" key="2">
    <source>
        <dbReference type="EMBL" id="PSN65532.1"/>
    </source>
</evidence>
<feature type="compositionally biased region" description="Polar residues" evidence="1">
    <location>
        <begin position="55"/>
        <end position="71"/>
    </location>
</feature>
<dbReference type="OrthoDB" id="3800980at2759"/>
<gene>
    <name evidence="2" type="ORF">BS50DRAFT_575518</name>
</gene>
<dbReference type="AlphaFoldDB" id="A0A2T2NJB9"/>
<name>A0A2T2NJB9_CORCC</name>
<feature type="compositionally biased region" description="Polar residues" evidence="1">
    <location>
        <begin position="86"/>
        <end position="108"/>
    </location>
</feature>
<keyword evidence="3" id="KW-1185">Reference proteome</keyword>
<feature type="compositionally biased region" description="Low complexity" evidence="1">
    <location>
        <begin position="109"/>
        <end position="131"/>
    </location>
</feature>
<dbReference type="EMBL" id="KZ678137">
    <property type="protein sequence ID" value="PSN65532.1"/>
    <property type="molecule type" value="Genomic_DNA"/>
</dbReference>
<feature type="region of interest" description="Disordered" evidence="1">
    <location>
        <begin position="1"/>
        <end position="142"/>
    </location>
</feature>
<accession>A0A2T2NJB9</accession>
<feature type="compositionally biased region" description="Basic and acidic residues" evidence="1">
    <location>
        <begin position="43"/>
        <end position="52"/>
    </location>
</feature>
<dbReference type="Proteomes" id="UP000240883">
    <property type="component" value="Unassembled WGS sequence"/>
</dbReference>
<feature type="compositionally biased region" description="Polar residues" evidence="1">
    <location>
        <begin position="1"/>
        <end position="18"/>
    </location>
</feature>
<organism evidence="2 3">
    <name type="scientific">Corynespora cassiicola Philippines</name>
    <dbReference type="NCBI Taxonomy" id="1448308"/>
    <lineage>
        <taxon>Eukaryota</taxon>
        <taxon>Fungi</taxon>
        <taxon>Dikarya</taxon>
        <taxon>Ascomycota</taxon>
        <taxon>Pezizomycotina</taxon>
        <taxon>Dothideomycetes</taxon>
        <taxon>Pleosporomycetidae</taxon>
        <taxon>Pleosporales</taxon>
        <taxon>Corynesporascaceae</taxon>
        <taxon>Corynespora</taxon>
    </lineage>
</organism>
<evidence type="ECO:0000313" key="3">
    <source>
        <dbReference type="Proteomes" id="UP000240883"/>
    </source>
</evidence>
<proteinExistence type="predicted"/>
<reference evidence="2 3" key="1">
    <citation type="journal article" date="2018" name="Front. Microbiol.">
        <title>Genome-Wide Analysis of Corynespora cassiicola Leaf Fall Disease Putative Effectors.</title>
        <authorList>
            <person name="Lopez D."/>
            <person name="Ribeiro S."/>
            <person name="Label P."/>
            <person name="Fumanal B."/>
            <person name="Venisse J.S."/>
            <person name="Kohler A."/>
            <person name="de Oliveira R.R."/>
            <person name="Labutti K."/>
            <person name="Lipzen A."/>
            <person name="Lail K."/>
            <person name="Bauer D."/>
            <person name="Ohm R.A."/>
            <person name="Barry K.W."/>
            <person name="Spatafora J."/>
            <person name="Grigoriev I.V."/>
            <person name="Martin F.M."/>
            <person name="Pujade-Renaud V."/>
        </authorList>
    </citation>
    <scope>NUCLEOTIDE SEQUENCE [LARGE SCALE GENOMIC DNA]</scope>
    <source>
        <strain evidence="2 3">Philippines</strain>
    </source>
</reference>
<protein>
    <submittedName>
        <fullName evidence="2">Uncharacterized protein</fullName>
    </submittedName>
</protein>
<sequence>MIAPSRQQSCASSQSTGTYRRAASLRTQDMHIPGSYPTSSDILTREAEDKLTRLPSISTSSYRSTPLSPNLSRRETPSRSSTPFSNGQQYRANVHPNSMSYPRQSISSPRNPAAFRAATPASSSAAPSSRQKPPKPAFEKFPVNQKPKVPVLPNFTSPSRSSATQSIDRFALEQGAYTTFKGRINDSNRTQVVDNEIERMHGMVPSNLFGHGLDPIGPSMRIHSPDGKPYSTLVEQIAQREILDGKRQKGSDRWHR</sequence>